<proteinExistence type="predicted"/>
<dbReference type="AlphaFoldDB" id="A0A402ARF8"/>
<dbReference type="InterPro" id="IPR002575">
    <property type="entry name" value="Aminoglycoside_PTrfase"/>
</dbReference>
<dbReference type="Gene3D" id="1.10.510.10">
    <property type="entry name" value="Transferase(Phosphotransferase) domain 1"/>
    <property type="match status" value="1"/>
</dbReference>
<dbReference type="InterPro" id="IPR011009">
    <property type="entry name" value="Kinase-like_dom_sf"/>
</dbReference>
<accession>A0A402ARF8</accession>
<dbReference type="Proteomes" id="UP000287188">
    <property type="component" value="Unassembled WGS sequence"/>
</dbReference>
<evidence type="ECO:0000313" key="3">
    <source>
        <dbReference type="Proteomes" id="UP000287188"/>
    </source>
</evidence>
<dbReference type="EMBL" id="BIFS01000001">
    <property type="protein sequence ID" value="GCE21684.1"/>
    <property type="molecule type" value="Genomic_DNA"/>
</dbReference>
<dbReference type="GO" id="GO:0016740">
    <property type="term" value="F:transferase activity"/>
    <property type="evidence" value="ECO:0007669"/>
    <property type="project" value="UniProtKB-KW"/>
</dbReference>
<dbReference type="RefSeq" id="WP_126553512.1">
    <property type="nucleotide sequence ID" value="NZ_BIFS01000001.1"/>
</dbReference>
<keyword evidence="2" id="KW-0808">Transferase</keyword>
<dbReference type="OrthoDB" id="1645186at2"/>
<feature type="domain" description="Aminoglycoside phosphotransferase" evidence="1">
    <location>
        <begin position="40"/>
        <end position="275"/>
    </location>
</feature>
<organism evidence="2 3">
    <name type="scientific">Dictyobacter kobayashii</name>
    <dbReference type="NCBI Taxonomy" id="2014872"/>
    <lineage>
        <taxon>Bacteria</taxon>
        <taxon>Bacillati</taxon>
        <taxon>Chloroflexota</taxon>
        <taxon>Ktedonobacteria</taxon>
        <taxon>Ktedonobacterales</taxon>
        <taxon>Dictyobacteraceae</taxon>
        <taxon>Dictyobacter</taxon>
    </lineage>
</organism>
<protein>
    <submittedName>
        <fullName evidence="2">Spectinomycin phosphotransferase</fullName>
    </submittedName>
</protein>
<keyword evidence="3" id="KW-1185">Reference proteome</keyword>
<dbReference type="Gene3D" id="1.20.58.840">
    <property type="match status" value="1"/>
</dbReference>
<dbReference type="Pfam" id="PF01636">
    <property type="entry name" value="APH"/>
    <property type="match status" value="1"/>
</dbReference>
<comment type="caution">
    <text evidence="2">The sequence shown here is derived from an EMBL/GenBank/DDBJ whole genome shotgun (WGS) entry which is preliminary data.</text>
</comment>
<evidence type="ECO:0000259" key="1">
    <source>
        <dbReference type="Pfam" id="PF01636"/>
    </source>
</evidence>
<evidence type="ECO:0000313" key="2">
    <source>
        <dbReference type="EMBL" id="GCE21684.1"/>
    </source>
</evidence>
<gene>
    <name evidence="2" type="ORF">KDK_54840</name>
</gene>
<name>A0A402ARF8_9CHLR</name>
<dbReference type="Gene3D" id="3.30.200.20">
    <property type="entry name" value="Phosphorylase Kinase, domain 1"/>
    <property type="match status" value="1"/>
</dbReference>
<sequence length="343" mass="38307">MREKPAILDEQLRTCLQEYYAITVAELKFLPLGLDMQAGVYRVVDEQGASYLLKLKAGLCYEPGCTVPRYLAKQGITSVVAPLPTTENTLWTRLGKWTVMLYPFIDGVASFQAAMSEQQWRVVGMTFRQIHQTRLPAEGFPALRTETFDPTGYSACIAAFEKQHTGLQGGSSSERALRSDWMDYQPTIHAVATLMEELAPVLQRQAGPHVICHADLHPGNLIRNQGERVFVIDWDEVMLAPKERDFLFVGEGNTTGSVAQKVAPFFQGYGATEIDWVALTYYKCERVVQDLIVCFQDVFYRDDLEEETRAASAQLFHDVLAPGGEIEAAFAAATHLPANLHHS</sequence>
<reference evidence="3" key="1">
    <citation type="submission" date="2018-12" db="EMBL/GenBank/DDBJ databases">
        <title>Tengunoibacter tsumagoiensis gen. nov., sp. nov., Dictyobacter kobayashii sp. nov., D. alpinus sp. nov., and D. joshuensis sp. nov. and description of Dictyobacteraceae fam. nov. within the order Ktedonobacterales isolated from Tengu-no-mugimeshi.</title>
        <authorList>
            <person name="Wang C.M."/>
            <person name="Zheng Y."/>
            <person name="Sakai Y."/>
            <person name="Toyoda A."/>
            <person name="Minakuchi Y."/>
            <person name="Abe K."/>
            <person name="Yokota A."/>
            <person name="Yabe S."/>
        </authorList>
    </citation>
    <scope>NUCLEOTIDE SEQUENCE [LARGE SCALE GENOMIC DNA]</scope>
    <source>
        <strain evidence="3">Uno11</strain>
    </source>
</reference>
<dbReference type="SUPFAM" id="SSF56112">
    <property type="entry name" value="Protein kinase-like (PK-like)"/>
    <property type="match status" value="1"/>
</dbReference>